<proteinExistence type="predicted"/>
<dbReference type="Proteomes" id="UP000078237">
    <property type="component" value="Unassembled WGS sequence"/>
</dbReference>
<dbReference type="VEuPathDB" id="FungiDB:MMYC01_204639"/>
<accession>A0A175W2L8</accession>
<name>A0A175W2L8_9PEZI</name>
<dbReference type="EMBL" id="LCTW02000143">
    <property type="protein sequence ID" value="KXX77842.1"/>
    <property type="molecule type" value="Genomic_DNA"/>
</dbReference>
<evidence type="ECO:0000313" key="2">
    <source>
        <dbReference type="Proteomes" id="UP000078237"/>
    </source>
</evidence>
<evidence type="ECO:0008006" key="3">
    <source>
        <dbReference type="Google" id="ProtNLM"/>
    </source>
</evidence>
<reference evidence="1 2" key="1">
    <citation type="journal article" date="2016" name="Genome Announc.">
        <title>Genome Sequence of Madurella mycetomatis mm55, Isolated from a Human Mycetoma Case in Sudan.</title>
        <authorList>
            <person name="Smit S."/>
            <person name="Derks M.F."/>
            <person name="Bervoets S."/>
            <person name="Fahal A."/>
            <person name="van Leeuwen W."/>
            <person name="van Belkum A."/>
            <person name="van de Sande W.W."/>
        </authorList>
    </citation>
    <scope>NUCLEOTIDE SEQUENCE [LARGE SCALE GENOMIC DNA]</scope>
    <source>
        <strain evidence="2">mm55</strain>
    </source>
</reference>
<dbReference type="OrthoDB" id="4581613at2759"/>
<gene>
    <name evidence="1" type="ORF">MMYC01_204639</name>
</gene>
<sequence>MIDEAFWALTSFGLEYSDIKLGNFHIVSAHGGSRIMVVNLEPVTDLDPRRLRSGPSSTRPTGSFSIGIRRWKVAAKAEAHYRTEIVTINDQSKADGRCGH</sequence>
<keyword evidence="2" id="KW-1185">Reference proteome</keyword>
<protein>
    <recommendedName>
        <fullName evidence="3">Protein kinase domain-containing protein</fullName>
    </recommendedName>
</protein>
<evidence type="ECO:0000313" key="1">
    <source>
        <dbReference type="EMBL" id="KXX77842.1"/>
    </source>
</evidence>
<comment type="caution">
    <text evidence="1">The sequence shown here is derived from an EMBL/GenBank/DDBJ whole genome shotgun (WGS) entry which is preliminary data.</text>
</comment>
<organism evidence="1 2">
    <name type="scientific">Madurella mycetomatis</name>
    <dbReference type="NCBI Taxonomy" id="100816"/>
    <lineage>
        <taxon>Eukaryota</taxon>
        <taxon>Fungi</taxon>
        <taxon>Dikarya</taxon>
        <taxon>Ascomycota</taxon>
        <taxon>Pezizomycotina</taxon>
        <taxon>Sordariomycetes</taxon>
        <taxon>Sordariomycetidae</taxon>
        <taxon>Sordariales</taxon>
        <taxon>Sordariales incertae sedis</taxon>
        <taxon>Madurella</taxon>
    </lineage>
</organism>
<dbReference type="AlphaFoldDB" id="A0A175W2L8"/>